<gene>
    <name evidence="1" type="ORF">B4167_0584</name>
</gene>
<comment type="caution">
    <text evidence="1">The sequence shown here is derived from an EMBL/GenBank/DDBJ whole genome shotgun (WGS) entry which is preliminary data.</text>
</comment>
<protein>
    <submittedName>
        <fullName evidence="1">Uncharacterized protein</fullName>
    </submittedName>
</protein>
<accession>A0ABD4A5Z8</accession>
<dbReference type="Proteomes" id="UP000032076">
    <property type="component" value="Unassembled WGS sequence"/>
</dbReference>
<name>A0ABD4A5Z8_9BACI</name>
<organism evidence="1 2">
    <name type="scientific">Caldibacillus thermoamylovorans</name>
    <dbReference type="NCBI Taxonomy" id="35841"/>
    <lineage>
        <taxon>Bacteria</taxon>
        <taxon>Bacillati</taxon>
        <taxon>Bacillota</taxon>
        <taxon>Bacilli</taxon>
        <taxon>Bacillales</taxon>
        <taxon>Bacillaceae</taxon>
        <taxon>Caldibacillus</taxon>
    </lineage>
</organism>
<dbReference type="EMBL" id="JXLU01000096">
    <property type="protein sequence ID" value="KIO72256.1"/>
    <property type="molecule type" value="Genomic_DNA"/>
</dbReference>
<evidence type="ECO:0000313" key="2">
    <source>
        <dbReference type="Proteomes" id="UP000032076"/>
    </source>
</evidence>
<evidence type="ECO:0000313" key="1">
    <source>
        <dbReference type="EMBL" id="KIO72256.1"/>
    </source>
</evidence>
<sequence>MRQVKGPAWSLRVAYRLAISMEIGFTRSGEDDLWKER</sequence>
<dbReference type="AlphaFoldDB" id="A0ABD4A5Z8"/>
<proteinExistence type="predicted"/>
<reference evidence="1 2" key="1">
    <citation type="submission" date="2015-01" db="EMBL/GenBank/DDBJ databases">
        <title>Draft Genome Sequences of Four Bacillus thermoamylovorans Strains, Isolated From Food Products.</title>
        <authorList>
            <person name="Krawcyk A.O."/>
            <person name="Berendsen E.M."/>
            <person name="Eijlander R.T."/>
            <person name="de Jong A."/>
            <person name="Wells-Bennik M."/>
            <person name="Kuipers O.P."/>
        </authorList>
    </citation>
    <scope>NUCLEOTIDE SEQUENCE [LARGE SCALE GENOMIC DNA]</scope>
    <source>
        <strain evidence="1 2">B4167</strain>
    </source>
</reference>